<feature type="compositionally biased region" description="Acidic residues" evidence="3">
    <location>
        <begin position="83"/>
        <end position="97"/>
    </location>
</feature>
<sequence length="479" mass="52276">MAGQAHPAHAALHGIAVPADLLFPAVHSPQQAALHGTPGSWSPTRRDPWLESSSAAEPTSRLSDREGTDKEGPAPKIAKQDSSDDDTSDETSESDEEPANKAASKPLGAVAKNGLKKGKQETSSDETSSNDESDDDVKPAAPLKKTFVAVAQKKKGDSSESDSDDDSDEEVPPKSKAPAATSKRKILVKDASKTQPAKRAASKMKDEPSDDSDTNDEEEPPQKKQKEALSATKKESSSEDEDDSSEESSDDEPTKFEEKKAPKVSKTLDLRMDLLKTRVIKTVKSLLILQRRLQCTPLKSKPLPKKYAHPKTPTGFQSESTEVNTLFMGNVLWNTEFDDVKEFFEDVGEVVDVRFPTHDDGNRKGFCYVEFVSAEAAAEFVSAEAAAKAYKEKQSKELHGREVRHDFAKGRSTQNPRNGNDGSFQKAARGNKNSIFIRGFDKNLSEDEIQSSLEQHFSDCGEMTRVSIPTDHESGAIKG</sequence>
<feature type="domain" description="RRM" evidence="4">
    <location>
        <begin position="324"/>
        <end position="410"/>
    </location>
</feature>
<dbReference type="Proteomes" id="UP000251960">
    <property type="component" value="Chromosome 2"/>
</dbReference>
<feature type="compositionally biased region" description="Basic and acidic residues" evidence="3">
    <location>
        <begin position="393"/>
        <end position="409"/>
    </location>
</feature>
<organism evidence="5">
    <name type="scientific">Zea mays</name>
    <name type="common">Maize</name>
    <dbReference type="NCBI Taxonomy" id="4577"/>
    <lineage>
        <taxon>Eukaryota</taxon>
        <taxon>Viridiplantae</taxon>
        <taxon>Streptophyta</taxon>
        <taxon>Embryophyta</taxon>
        <taxon>Tracheophyta</taxon>
        <taxon>Spermatophyta</taxon>
        <taxon>Magnoliopsida</taxon>
        <taxon>Liliopsida</taxon>
        <taxon>Poales</taxon>
        <taxon>Poaceae</taxon>
        <taxon>PACMAD clade</taxon>
        <taxon>Panicoideae</taxon>
        <taxon>Andropogonodae</taxon>
        <taxon>Andropogoneae</taxon>
        <taxon>Tripsacinae</taxon>
        <taxon>Zea</taxon>
    </lineage>
</organism>
<evidence type="ECO:0000256" key="3">
    <source>
        <dbReference type="SAM" id="MobiDB-lite"/>
    </source>
</evidence>
<keyword evidence="1 2" id="KW-0694">RNA-binding</keyword>
<feature type="compositionally biased region" description="Acidic residues" evidence="3">
    <location>
        <begin position="238"/>
        <end position="251"/>
    </location>
</feature>
<evidence type="ECO:0000313" key="5">
    <source>
        <dbReference type="EMBL" id="PWZ39570.1"/>
    </source>
</evidence>
<dbReference type="SUPFAM" id="SSF54928">
    <property type="entry name" value="RNA-binding domain, RBD"/>
    <property type="match status" value="1"/>
</dbReference>
<feature type="compositionally biased region" description="Polar residues" evidence="3">
    <location>
        <begin position="411"/>
        <end position="423"/>
    </location>
</feature>
<comment type="caution">
    <text evidence="5">The sequence shown here is derived from an EMBL/GenBank/DDBJ whole genome shotgun (WGS) entry which is preliminary data.</text>
</comment>
<evidence type="ECO:0000256" key="2">
    <source>
        <dbReference type="PROSITE-ProRule" id="PRU00176"/>
    </source>
</evidence>
<evidence type="ECO:0000259" key="4">
    <source>
        <dbReference type="PROSITE" id="PS50102"/>
    </source>
</evidence>
<dbReference type="PANTHER" id="PTHR23236">
    <property type="entry name" value="EUKARYOTIC TRANSLATION INITIATION FACTOR 4B/4H"/>
    <property type="match status" value="1"/>
</dbReference>
<feature type="compositionally biased region" description="Basic and acidic residues" evidence="3">
    <location>
        <begin position="220"/>
        <end position="237"/>
    </location>
</feature>
<feature type="region of interest" description="Disordered" evidence="3">
    <location>
        <begin position="393"/>
        <end position="427"/>
    </location>
</feature>
<dbReference type="Gene3D" id="3.30.70.330">
    <property type="match status" value="2"/>
</dbReference>
<proteinExistence type="predicted"/>
<feature type="compositionally biased region" description="Acidic residues" evidence="3">
    <location>
        <begin position="159"/>
        <end position="170"/>
    </location>
</feature>
<name>A0A3L6G2D3_MAIZE</name>
<reference evidence="5" key="1">
    <citation type="journal article" date="2018" name="Nat. Genet.">
        <title>Extensive intraspecific gene order and gene structural variations between Mo17 and other maize genomes.</title>
        <authorList>
            <person name="Sun S."/>
            <person name="Zhou Y."/>
            <person name="Chen J."/>
            <person name="Shi J."/>
            <person name="Zhao H."/>
            <person name="Zhao H."/>
            <person name="Song W."/>
            <person name="Zhang M."/>
            <person name="Cui Y."/>
            <person name="Dong X."/>
            <person name="Liu H."/>
            <person name="Ma X."/>
            <person name="Jiao Y."/>
            <person name="Wang B."/>
            <person name="Wei X."/>
            <person name="Stein J.C."/>
            <person name="Glaubitz J.C."/>
            <person name="Lu F."/>
            <person name="Yu G."/>
            <person name="Liang C."/>
            <person name="Fengler K."/>
            <person name="Li B."/>
            <person name="Rafalski A."/>
            <person name="Schnable P.S."/>
            <person name="Ware D.H."/>
            <person name="Buckler E.S."/>
            <person name="Lai J."/>
        </authorList>
    </citation>
    <scope>NUCLEOTIDE SEQUENCE [LARGE SCALE GENOMIC DNA]</scope>
    <source>
        <tissue evidence="5">Seedling</tissue>
    </source>
</reference>
<feature type="compositionally biased region" description="Acidic residues" evidence="3">
    <location>
        <begin position="208"/>
        <end position="219"/>
    </location>
</feature>
<dbReference type="InterPro" id="IPR012677">
    <property type="entry name" value="Nucleotide-bd_a/b_plait_sf"/>
</dbReference>
<dbReference type="EMBL" id="NCVQ01000003">
    <property type="protein sequence ID" value="PWZ39570.1"/>
    <property type="molecule type" value="Genomic_DNA"/>
</dbReference>
<dbReference type="InterPro" id="IPR035979">
    <property type="entry name" value="RBD_domain_sf"/>
</dbReference>
<feature type="region of interest" description="Disordered" evidence="3">
    <location>
        <begin position="30"/>
        <end position="260"/>
    </location>
</feature>
<accession>A0A3L6G2D3</accession>
<dbReference type="SMART" id="SM00360">
    <property type="entry name" value="RRM"/>
    <property type="match status" value="1"/>
</dbReference>
<dbReference type="PANTHER" id="PTHR23236:SF11">
    <property type="entry name" value="EUKARYOTIC TRANSLATION INITIATION FACTOR 4H"/>
    <property type="match status" value="1"/>
</dbReference>
<gene>
    <name evidence="5" type="primary">Os08g0192900_2</name>
    <name evidence="5" type="ORF">Zm00014a_004825</name>
</gene>
<evidence type="ECO:0000256" key="1">
    <source>
        <dbReference type="ARBA" id="ARBA00022884"/>
    </source>
</evidence>
<feature type="compositionally biased region" description="Basic and acidic residues" evidence="3">
    <location>
        <begin position="62"/>
        <end position="82"/>
    </location>
</feature>
<dbReference type="ExpressionAtlas" id="A0A3L6G2D3">
    <property type="expression patterns" value="baseline and differential"/>
</dbReference>
<dbReference type="InterPro" id="IPR000504">
    <property type="entry name" value="RRM_dom"/>
</dbReference>
<dbReference type="AlphaFoldDB" id="A0A3L6G2D3"/>
<protein>
    <submittedName>
        <fullName evidence="5">Nucleolin 1</fullName>
    </submittedName>
</protein>
<dbReference type="GO" id="GO:0003723">
    <property type="term" value="F:RNA binding"/>
    <property type="evidence" value="ECO:0007669"/>
    <property type="project" value="UniProtKB-UniRule"/>
</dbReference>
<dbReference type="Pfam" id="PF00076">
    <property type="entry name" value="RRM_1"/>
    <property type="match status" value="1"/>
</dbReference>
<dbReference type="PROSITE" id="PS50102">
    <property type="entry name" value="RRM"/>
    <property type="match status" value="1"/>
</dbReference>
<feature type="compositionally biased region" description="Polar residues" evidence="3">
    <location>
        <begin position="51"/>
        <end position="61"/>
    </location>
</feature>